<protein>
    <recommendedName>
        <fullName evidence="4">Lipopolysaccharide biosynthesis protein</fullName>
    </recommendedName>
</protein>
<feature type="region of interest" description="Disordered" evidence="1">
    <location>
        <begin position="171"/>
        <end position="252"/>
    </location>
</feature>
<evidence type="ECO:0000256" key="1">
    <source>
        <dbReference type="SAM" id="MobiDB-lite"/>
    </source>
</evidence>
<accession>A0A367EYE9</accession>
<evidence type="ECO:0000313" key="3">
    <source>
        <dbReference type="Proteomes" id="UP000252914"/>
    </source>
</evidence>
<name>A0A367EYE9_9ACTN</name>
<comment type="caution">
    <text evidence="2">The sequence shown here is derived from an EMBL/GenBank/DDBJ whole genome shotgun (WGS) entry which is preliminary data.</text>
</comment>
<proteinExistence type="predicted"/>
<keyword evidence="3" id="KW-1185">Reference proteome</keyword>
<dbReference type="AlphaFoldDB" id="A0A367EYE9"/>
<organism evidence="2 3">
    <name type="scientific">Streptomyces diacarni</name>
    <dbReference type="NCBI Taxonomy" id="2800381"/>
    <lineage>
        <taxon>Bacteria</taxon>
        <taxon>Bacillati</taxon>
        <taxon>Actinomycetota</taxon>
        <taxon>Actinomycetes</taxon>
        <taxon>Kitasatosporales</taxon>
        <taxon>Streptomycetaceae</taxon>
        <taxon>Streptomyces</taxon>
    </lineage>
</organism>
<dbReference type="Proteomes" id="UP000252914">
    <property type="component" value="Unassembled WGS sequence"/>
</dbReference>
<dbReference type="EMBL" id="QOIN01000043">
    <property type="protein sequence ID" value="RCG23103.1"/>
    <property type="molecule type" value="Genomic_DNA"/>
</dbReference>
<gene>
    <name evidence="2" type="ORF">DTL70_15625</name>
</gene>
<reference evidence="2 3" key="1">
    <citation type="submission" date="2018-06" db="EMBL/GenBank/DDBJ databases">
        <title>Streptomyces reniochalinae sp. nov. and Streptomyces diacarnus sp. nov. from marine sponges.</title>
        <authorList>
            <person name="Li L."/>
        </authorList>
    </citation>
    <scope>NUCLEOTIDE SEQUENCE [LARGE SCALE GENOMIC DNA]</scope>
    <source>
        <strain evidence="2 3">LHW51701</strain>
    </source>
</reference>
<feature type="compositionally biased region" description="Basic and acidic residues" evidence="1">
    <location>
        <begin position="243"/>
        <end position="252"/>
    </location>
</feature>
<feature type="compositionally biased region" description="Basic and acidic residues" evidence="1">
    <location>
        <begin position="188"/>
        <end position="199"/>
    </location>
</feature>
<evidence type="ECO:0000313" key="2">
    <source>
        <dbReference type="EMBL" id="RCG23103.1"/>
    </source>
</evidence>
<evidence type="ECO:0008006" key="4">
    <source>
        <dbReference type="Google" id="ProtNLM"/>
    </source>
</evidence>
<sequence length="252" mass="25174">MCAVLGALAGATYAAVAEPRYEASSYVLVSPSEHAEATSALGYAQAYGKIATDAVVLTRAEAAFALPRGELRSHVRAGTSPDAPMVQITGSAPSAGDAADYADATAAALARTAKEAAGKTGVRLTVVSHATATAEPVSPRAPLAVAVGASAGGLLGGLALLARPRRRDAEGPALVPAPARGADAVEGPDARLSDGHEPARATAAFETARVRETPETAGSPEAAPGPTGADDAEGTHTTRKTPHVAEKTEAER</sequence>